<keyword evidence="1 5" id="KW-0238">DNA-binding</keyword>
<dbReference type="Proteomes" id="UP000538666">
    <property type="component" value="Unassembled WGS sequence"/>
</dbReference>
<evidence type="ECO:0000259" key="4">
    <source>
        <dbReference type="PROSITE" id="PS50110"/>
    </source>
</evidence>
<dbReference type="CDD" id="cd06170">
    <property type="entry name" value="LuxR_C_like"/>
    <property type="match status" value="1"/>
</dbReference>
<keyword evidence="6" id="KW-1185">Reference proteome</keyword>
<dbReference type="InterPro" id="IPR001789">
    <property type="entry name" value="Sig_transdc_resp-reg_receiver"/>
</dbReference>
<dbReference type="SUPFAM" id="SSF52172">
    <property type="entry name" value="CheY-like"/>
    <property type="match status" value="1"/>
</dbReference>
<reference evidence="5 6" key="1">
    <citation type="submission" date="2020-08" db="EMBL/GenBank/DDBJ databases">
        <title>Genomic Encyclopedia of Type Strains, Phase IV (KMG-IV): sequencing the most valuable type-strain genomes for metagenomic binning, comparative biology and taxonomic classification.</title>
        <authorList>
            <person name="Goeker M."/>
        </authorList>
    </citation>
    <scope>NUCLEOTIDE SEQUENCE [LARGE SCALE GENOMIC DNA]</scope>
    <source>
        <strain evidence="5 6">DSM 103733</strain>
    </source>
</reference>
<evidence type="ECO:0000259" key="3">
    <source>
        <dbReference type="PROSITE" id="PS50043"/>
    </source>
</evidence>
<dbReference type="InterPro" id="IPR000792">
    <property type="entry name" value="Tscrpt_reg_LuxR_C"/>
</dbReference>
<evidence type="ECO:0000256" key="1">
    <source>
        <dbReference type="ARBA" id="ARBA00023125"/>
    </source>
</evidence>
<gene>
    <name evidence="5" type="ORF">HNQ77_003146</name>
</gene>
<dbReference type="Gene3D" id="1.10.10.10">
    <property type="entry name" value="Winged helix-like DNA-binding domain superfamily/Winged helix DNA-binding domain"/>
    <property type="match status" value="1"/>
</dbReference>
<accession>A0A841K3H7</accession>
<dbReference type="InterPro" id="IPR011006">
    <property type="entry name" value="CheY-like_superfamily"/>
</dbReference>
<name>A0A841K3H7_9BACT</name>
<feature type="domain" description="HTH luxR-type" evidence="3">
    <location>
        <begin position="163"/>
        <end position="228"/>
    </location>
</feature>
<comment type="caution">
    <text evidence="2">Lacks conserved residue(s) required for the propagation of feature annotation.</text>
</comment>
<organism evidence="5 6">
    <name type="scientific">Silvibacterium bohemicum</name>
    <dbReference type="NCBI Taxonomy" id="1577686"/>
    <lineage>
        <taxon>Bacteria</taxon>
        <taxon>Pseudomonadati</taxon>
        <taxon>Acidobacteriota</taxon>
        <taxon>Terriglobia</taxon>
        <taxon>Terriglobales</taxon>
        <taxon>Acidobacteriaceae</taxon>
        <taxon>Silvibacterium</taxon>
    </lineage>
</organism>
<dbReference type="PROSITE" id="PS00622">
    <property type="entry name" value="HTH_LUXR_1"/>
    <property type="match status" value="1"/>
</dbReference>
<feature type="domain" description="Response regulatory" evidence="4">
    <location>
        <begin position="19"/>
        <end position="135"/>
    </location>
</feature>
<comment type="caution">
    <text evidence="5">The sequence shown here is derived from an EMBL/GenBank/DDBJ whole genome shotgun (WGS) entry which is preliminary data.</text>
</comment>
<dbReference type="Pfam" id="PF00196">
    <property type="entry name" value="GerE"/>
    <property type="match status" value="1"/>
</dbReference>
<dbReference type="InterPro" id="IPR036388">
    <property type="entry name" value="WH-like_DNA-bd_sf"/>
</dbReference>
<dbReference type="GO" id="GO:0006355">
    <property type="term" value="P:regulation of DNA-templated transcription"/>
    <property type="evidence" value="ECO:0007669"/>
    <property type="project" value="InterPro"/>
</dbReference>
<dbReference type="AlphaFoldDB" id="A0A841K3H7"/>
<dbReference type="PANTHER" id="PTHR43214">
    <property type="entry name" value="TWO-COMPONENT RESPONSE REGULATOR"/>
    <property type="match status" value="1"/>
</dbReference>
<dbReference type="PRINTS" id="PR00038">
    <property type="entry name" value="HTHLUXR"/>
</dbReference>
<dbReference type="Gene3D" id="3.40.50.2300">
    <property type="match status" value="1"/>
</dbReference>
<dbReference type="GO" id="GO:0000160">
    <property type="term" value="P:phosphorelay signal transduction system"/>
    <property type="evidence" value="ECO:0007669"/>
    <property type="project" value="InterPro"/>
</dbReference>
<dbReference type="EMBL" id="JACHEK010000006">
    <property type="protein sequence ID" value="MBB6145188.1"/>
    <property type="molecule type" value="Genomic_DNA"/>
</dbReference>
<dbReference type="SUPFAM" id="SSF46894">
    <property type="entry name" value="C-terminal effector domain of the bipartite response regulators"/>
    <property type="match status" value="1"/>
</dbReference>
<dbReference type="InterPro" id="IPR039420">
    <property type="entry name" value="WalR-like"/>
</dbReference>
<dbReference type="PROSITE" id="PS50110">
    <property type="entry name" value="RESPONSE_REGULATORY"/>
    <property type="match status" value="1"/>
</dbReference>
<evidence type="ECO:0000313" key="5">
    <source>
        <dbReference type="EMBL" id="MBB6145188.1"/>
    </source>
</evidence>
<evidence type="ECO:0000256" key="2">
    <source>
        <dbReference type="PROSITE-ProRule" id="PRU00169"/>
    </source>
</evidence>
<protein>
    <submittedName>
        <fullName evidence="5">DNA-binding NarL/FixJ family response regulator</fullName>
    </submittedName>
</protein>
<dbReference type="SMART" id="SM00421">
    <property type="entry name" value="HTH_LUXR"/>
    <property type="match status" value="1"/>
</dbReference>
<dbReference type="InterPro" id="IPR016032">
    <property type="entry name" value="Sig_transdc_resp-reg_C-effctor"/>
</dbReference>
<evidence type="ECO:0000313" key="6">
    <source>
        <dbReference type="Proteomes" id="UP000538666"/>
    </source>
</evidence>
<dbReference type="PROSITE" id="PS50043">
    <property type="entry name" value="HTH_LUXR_2"/>
    <property type="match status" value="1"/>
</dbReference>
<sequence>MSSEERVLKIAQHPSPALHALIADRDSMSSHLLADALVRNRKCDATAIHPSDLMEVLAVREIDLVVIGAEINSDASGGFDLADTVCRTYPDLMIVLLLNETTHEAVVNAFRSGARGVFSRQKPIGEFLDCIEHVSKGYIWAGREETTSLLEAFRNIPAPSVLTADNALPLTKREFEVVQCAAKGKTNKTIASELGLSEHTVKNYLFRAFDKLGVSSRVELLFYLTIRGHTFGAVKPEADLRFE</sequence>
<proteinExistence type="predicted"/>
<dbReference type="GO" id="GO:0003677">
    <property type="term" value="F:DNA binding"/>
    <property type="evidence" value="ECO:0007669"/>
    <property type="project" value="UniProtKB-KW"/>
</dbReference>